<reference evidence="1" key="1">
    <citation type="journal article" date="2019" name="bioRxiv">
        <title>The Genome of the Zebra Mussel, Dreissena polymorpha: A Resource for Invasive Species Research.</title>
        <authorList>
            <person name="McCartney M.A."/>
            <person name="Auch B."/>
            <person name="Kono T."/>
            <person name="Mallez S."/>
            <person name="Zhang Y."/>
            <person name="Obille A."/>
            <person name="Becker A."/>
            <person name="Abrahante J.E."/>
            <person name="Garbe J."/>
            <person name="Badalamenti J.P."/>
            <person name="Herman A."/>
            <person name="Mangelson H."/>
            <person name="Liachko I."/>
            <person name="Sullivan S."/>
            <person name="Sone E.D."/>
            <person name="Koren S."/>
            <person name="Silverstein K.A.T."/>
            <person name="Beckman K.B."/>
            <person name="Gohl D.M."/>
        </authorList>
    </citation>
    <scope>NUCLEOTIDE SEQUENCE</scope>
    <source>
        <strain evidence="1">Duluth1</strain>
        <tissue evidence="1">Whole animal</tissue>
    </source>
</reference>
<gene>
    <name evidence="1" type="ORF">DPMN_021714</name>
</gene>
<organism evidence="1 2">
    <name type="scientific">Dreissena polymorpha</name>
    <name type="common">Zebra mussel</name>
    <name type="synonym">Mytilus polymorpha</name>
    <dbReference type="NCBI Taxonomy" id="45954"/>
    <lineage>
        <taxon>Eukaryota</taxon>
        <taxon>Metazoa</taxon>
        <taxon>Spiralia</taxon>
        <taxon>Lophotrochozoa</taxon>
        <taxon>Mollusca</taxon>
        <taxon>Bivalvia</taxon>
        <taxon>Autobranchia</taxon>
        <taxon>Heteroconchia</taxon>
        <taxon>Euheterodonta</taxon>
        <taxon>Imparidentia</taxon>
        <taxon>Neoheterodontei</taxon>
        <taxon>Myida</taxon>
        <taxon>Dreissenoidea</taxon>
        <taxon>Dreissenidae</taxon>
        <taxon>Dreissena</taxon>
    </lineage>
</organism>
<keyword evidence="2" id="KW-1185">Reference proteome</keyword>
<protein>
    <submittedName>
        <fullName evidence="1">Uncharacterized protein</fullName>
    </submittedName>
</protein>
<proteinExistence type="predicted"/>
<comment type="caution">
    <text evidence="1">The sequence shown here is derived from an EMBL/GenBank/DDBJ whole genome shotgun (WGS) entry which is preliminary data.</text>
</comment>
<dbReference type="Proteomes" id="UP000828390">
    <property type="component" value="Unassembled WGS sequence"/>
</dbReference>
<sequence length="81" mass="9012">MRSAGAAPYAVECDWCNRWQHLKFGTGITQTAYREAMLFCEVTYVCHPCRDAEALVNEMPALEISVSDIVEADEACVHVST</sequence>
<reference evidence="1" key="2">
    <citation type="submission" date="2020-11" db="EMBL/GenBank/DDBJ databases">
        <authorList>
            <person name="McCartney M.A."/>
            <person name="Auch B."/>
            <person name="Kono T."/>
            <person name="Mallez S."/>
            <person name="Becker A."/>
            <person name="Gohl D.M."/>
            <person name="Silverstein K.A.T."/>
            <person name="Koren S."/>
            <person name="Bechman K.B."/>
            <person name="Herman A."/>
            <person name="Abrahante J.E."/>
            <person name="Garbe J."/>
        </authorList>
    </citation>
    <scope>NUCLEOTIDE SEQUENCE</scope>
    <source>
        <strain evidence="1">Duluth1</strain>
        <tissue evidence="1">Whole animal</tissue>
    </source>
</reference>
<dbReference type="EMBL" id="JAIWYP010000001">
    <property type="protein sequence ID" value="KAH3897526.1"/>
    <property type="molecule type" value="Genomic_DNA"/>
</dbReference>
<accession>A0A9D4SA69</accession>
<name>A0A9D4SA69_DREPO</name>
<dbReference type="AlphaFoldDB" id="A0A9D4SA69"/>
<evidence type="ECO:0000313" key="1">
    <source>
        <dbReference type="EMBL" id="KAH3897526.1"/>
    </source>
</evidence>
<evidence type="ECO:0000313" key="2">
    <source>
        <dbReference type="Proteomes" id="UP000828390"/>
    </source>
</evidence>